<proteinExistence type="predicted"/>
<name>A0A0B7BB04_9EUPU</name>
<reference evidence="1" key="1">
    <citation type="submission" date="2014-12" db="EMBL/GenBank/DDBJ databases">
        <title>Insight into the proteome of Arion vulgaris.</title>
        <authorList>
            <person name="Aradska J."/>
            <person name="Bulat T."/>
            <person name="Smidak R."/>
            <person name="Sarate P."/>
            <person name="Gangsoo J."/>
            <person name="Sialana F."/>
            <person name="Bilban M."/>
            <person name="Lubec G."/>
        </authorList>
    </citation>
    <scope>NUCLEOTIDE SEQUENCE</scope>
    <source>
        <tissue evidence="1">Skin</tissue>
    </source>
</reference>
<gene>
    <name evidence="1" type="primary">ORF169970</name>
</gene>
<organism evidence="1">
    <name type="scientific">Arion vulgaris</name>
    <dbReference type="NCBI Taxonomy" id="1028688"/>
    <lineage>
        <taxon>Eukaryota</taxon>
        <taxon>Metazoa</taxon>
        <taxon>Spiralia</taxon>
        <taxon>Lophotrochozoa</taxon>
        <taxon>Mollusca</taxon>
        <taxon>Gastropoda</taxon>
        <taxon>Heterobranchia</taxon>
        <taxon>Euthyneura</taxon>
        <taxon>Panpulmonata</taxon>
        <taxon>Eupulmonata</taxon>
        <taxon>Stylommatophora</taxon>
        <taxon>Helicina</taxon>
        <taxon>Arionoidea</taxon>
        <taxon>Arionidae</taxon>
        <taxon>Arion</taxon>
    </lineage>
</organism>
<dbReference type="EMBL" id="HACG01042415">
    <property type="protein sequence ID" value="CEK89280.1"/>
    <property type="molecule type" value="Transcribed_RNA"/>
</dbReference>
<sequence>QSLFQGFPWNHNTEASFCISIQQVVSQAKCSMSLLMHLQNPDYKHFNVSLSAISLLTAPACFVRSIHA</sequence>
<feature type="non-terminal residue" evidence="1">
    <location>
        <position position="1"/>
    </location>
</feature>
<evidence type="ECO:0000313" key="1">
    <source>
        <dbReference type="EMBL" id="CEK89280.1"/>
    </source>
</evidence>
<accession>A0A0B7BB04</accession>
<dbReference type="AlphaFoldDB" id="A0A0B7BB04"/>
<protein>
    <submittedName>
        <fullName evidence="1">Uncharacterized protein</fullName>
    </submittedName>
</protein>